<dbReference type="RefSeq" id="WP_348292911.1">
    <property type="nucleotide sequence ID" value="NZ_BAABWU010000007.1"/>
</dbReference>
<reference evidence="2 3" key="1">
    <citation type="submission" date="2024-04" db="EMBL/GenBank/DDBJ databases">
        <title>Draft genome sequence of Pseudophaeobacter arcticus NBRC 116598.</title>
        <authorList>
            <person name="Miyakawa T."/>
            <person name="Kusuya Y."/>
            <person name="Miura T."/>
        </authorList>
    </citation>
    <scope>NUCLEOTIDE SEQUENCE [LARGE SCALE GENOMIC DNA]</scope>
    <source>
        <strain evidence="2 3">SU-CL00105</strain>
    </source>
</reference>
<feature type="transmembrane region" description="Helical" evidence="1">
    <location>
        <begin position="63"/>
        <end position="84"/>
    </location>
</feature>
<dbReference type="Proteomes" id="UP001441944">
    <property type="component" value="Unassembled WGS sequence"/>
</dbReference>
<keyword evidence="1" id="KW-1133">Transmembrane helix</keyword>
<gene>
    <name evidence="2" type="ORF">NBRC116598_21050</name>
</gene>
<evidence type="ECO:0000313" key="3">
    <source>
        <dbReference type="Proteomes" id="UP001441944"/>
    </source>
</evidence>
<evidence type="ECO:0000313" key="2">
    <source>
        <dbReference type="EMBL" id="GAA6196661.1"/>
    </source>
</evidence>
<comment type="caution">
    <text evidence="2">The sequence shown here is derived from an EMBL/GenBank/DDBJ whole genome shotgun (WGS) entry which is preliminary data.</text>
</comment>
<keyword evidence="1" id="KW-0472">Membrane</keyword>
<keyword evidence="3" id="KW-1185">Reference proteome</keyword>
<keyword evidence="1" id="KW-0812">Transmembrane</keyword>
<evidence type="ECO:0000256" key="1">
    <source>
        <dbReference type="SAM" id="Phobius"/>
    </source>
</evidence>
<sequence>MTALDLSTPIIEQARDSVSLTPAGHKPTTHTDDTRRGVSAEVFERFNAPQIHLDQNCHLARRGMAWIVAAVTWITAALLIAWLAGGGADKAIKNITHAFQVERLGH</sequence>
<protein>
    <submittedName>
        <fullName evidence="2">Uncharacterized protein</fullName>
    </submittedName>
</protein>
<name>A0ABQ0ALC2_9RHOB</name>
<proteinExistence type="predicted"/>
<dbReference type="EMBL" id="BAABWU010000007">
    <property type="protein sequence ID" value="GAA6196661.1"/>
    <property type="molecule type" value="Genomic_DNA"/>
</dbReference>
<organism evidence="2 3">
    <name type="scientific">Pseudophaeobacter arcticus</name>
    <dbReference type="NCBI Taxonomy" id="385492"/>
    <lineage>
        <taxon>Bacteria</taxon>
        <taxon>Pseudomonadati</taxon>
        <taxon>Pseudomonadota</taxon>
        <taxon>Alphaproteobacteria</taxon>
        <taxon>Rhodobacterales</taxon>
        <taxon>Paracoccaceae</taxon>
        <taxon>Pseudophaeobacter</taxon>
    </lineage>
</organism>
<accession>A0ABQ0ALC2</accession>